<keyword evidence="6" id="KW-1185">Reference proteome</keyword>
<organism evidence="5 6">
    <name type="scientific">Diplogelasinospora grovesii</name>
    <dbReference type="NCBI Taxonomy" id="303347"/>
    <lineage>
        <taxon>Eukaryota</taxon>
        <taxon>Fungi</taxon>
        <taxon>Dikarya</taxon>
        <taxon>Ascomycota</taxon>
        <taxon>Pezizomycotina</taxon>
        <taxon>Sordariomycetes</taxon>
        <taxon>Sordariomycetidae</taxon>
        <taxon>Sordariales</taxon>
        <taxon>Diplogelasinosporaceae</taxon>
        <taxon>Diplogelasinospora</taxon>
    </lineage>
</organism>
<accession>A0AAN6N128</accession>
<dbReference type="InterPro" id="IPR033468">
    <property type="entry name" value="Metaxin_GST"/>
</dbReference>
<dbReference type="EMBL" id="MU853890">
    <property type="protein sequence ID" value="KAK3936238.1"/>
    <property type="molecule type" value="Genomic_DNA"/>
</dbReference>
<evidence type="ECO:0000313" key="5">
    <source>
        <dbReference type="EMBL" id="KAK3936238.1"/>
    </source>
</evidence>
<proteinExistence type="inferred from homology"/>
<evidence type="ECO:0000256" key="2">
    <source>
        <dbReference type="ARBA" id="ARBA00007409"/>
    </source>
</evidence>
<protein>
    <recommendedName>
        <fullName evidence="7">Thioredoxin-like fold domain-containing protein</fullName>
    </recommendedName>
</protein>
<dbReference type="CDD" id="cd03193">
    <property type="entry name" value="GST_C_Metaxin"/>
    <property type="match status" value="1"/>
</dbReference>
<dbReference type="InterPro" id="IPR050931">
    <property type="entry name" value="Mito_Protein_Transport_Metaxin"/>
</dbReference>
<comment type="caution">
    <text evidence="5">The sequence shown here is derived from an EMBL/GenBank/DDBJ whole genome shotgun (WGS) entry which is preliminary data.</text>
</comment>
<dbReference type="InterPro" id="IPR040079">
    <property type="entry name" value="Glutathione_S-Trfase"/>
</dbReference>
<evidence type="ECO:0000256" key="1">
    <source>
        <dbReference type="ARBA" id="ARBA00006475"/>
    </source>
</evidence>
<evidence type="ECO:0000259" key="4">
    <source>
        <dbReference type="Pfam" id="PF17172"/>
    </source>
</evidence>
<feature type="domain" description="Thioredoxin-like fold" evidence="4">
    <location>
        <begin position="40"/>
        <end position="159"/>
    </location>
</feature>
<evidence type="ECO:0000313" key="6">
    <source>
        <dbReference type="Proteomes" id="UP001303473"/>
    </source>
</evidence>
<name>A0AAN6N128_9PEZI</name>
<dbReference type="SFLD" id="SFLDG01200">
    <property type="entry name" value="SUF1.1"/>
    <property type="match status" value="1"/>
</dbReference>
<dbReference type="SFLD" id="SFLDG01180">
    <property type="entry name" value="SUF1"/>
    <property type="match status" value="1"/>
</dbReference>
<feature type="domain" description="Metaxin glutathione S-transferase" evidence="3">
    <location>
        <begin position="247"/>
        <end position="294"/>
    </location>
</feature>
<dbReference type="Proteomes" id="UP001303473">
    <property type="component" value="Unassembled WGS sequence"/>
</dbReference>
<dbReference type="PANTHER" id="PTHR12289:SF41">
    <property type="entry name" value="FAILED AXON CONNECTIONS-RELATED"/>
    <property type="match status" value="1"/>
</dbReference>
<dbReference type="InterPro" id="IPR012336">
    <property type="entry name" value="Thioredoxin-like_fold"/>
</dbReference>
<evidence type="ECO:0008006" key="7">
    <source>
        <dbReference type="Google" id="ProtNLM"/>
    </source>
</evidence>
<evidence type="ECO:0000259" key="3">
    <source>
        <dbReference type="Pfam" id="PF17171"/>
    </source>
</evidence>
<dbReference type="GO" id="GO:0005737">
    <property type="term" value="C:cytoplasm"/>
    <property type="evidence" value="ECO:0007669"/>
    <property type="project" value="TreeGrafter"/>
</dbReference>
<dbReference type="InterPro" id="IPR026928">
    <property type="entry name" value="FAX/IsoI-like"/>
</dbReference>
<dbReference type="Pfam" id="PF17172">
    <property type="entry name" value="GST_N_4"/>
    <property type="match status" value="1"/>
</dbReference>
<dbReference type="Pfam" id="PF17171">
    <property type="entry name" value="GST_C_6"/>
    <property type="match status" value="1"/>
</dbReference>
<gene>
    <name evidence="5" type="ORF">QBC46DRAFT_395557</name>
</gene>
<comment type="similarity">
    <text evidence="2">Belongs to the GST superfamily.</text>
</comment>
<dbReference type="SFLD" id="SFLDS00019">
    <property type="entry name" value="Glutathione_Transferase_(cytos"/>
    <property type="match status" value="1"/>
</dbReference>
<reference evidence="6" key="1">
    <citation type="journal article" date="2023" name="Mol. Phylogenet. Evol.">
        <title>Genome-scale phylogeny and comparative genomics of the fungal order Sordariales.</title>
        <authorList>
            <person name="Hensen N."/>
            <person name="Bonometti L."/>
            <person name="Westerberg I."/>
            <person name="Brannstrom I.O."/>
            <person name="Guillou S."/>
            <person name="Cros-Aarteil S."/>
            <person name="Calhoun S."/>
            <person name="Haridas S."/>
            <person name="Kuo A."/>
            <person name="Mondo S."/>
            <person name="Pangilinan J."/>
            <person name="Riley R."/>
            <person name="LaButti K."/>
            <person name="Andreopoulos B."/>
            <person name="Lipzen A."/>
            <person name="Chen C."/>
            <person name="Yan M."/>
            <person name="Daum C."/>
            <person name="Ng V."/>
            <person name="Clum A."/>
            <person name="Steindorff A."/>
            <person name="Ohm R.A."/>
            <person name="Martin F."/>
            <person name="Silar P."/>
            <person name="Natvig D.O."/>
            <person name="Lalanne C."/>
            <person name="Gautier V."/>
            <person name="Ament-Velasquez S.L."/>
            <person name="Kruys A."/>
            <person name="Hutchinson M.I."/>
            <person name="Powell A.J."/>
            <person name="Barry K."/>
            <person name="Miller A.N."/>
            <person name="Grigoriev I.V."/>
            <person name="Debuchy R."/>
            <person name="Gladieux P."/>
            <person name="Hiltunen Thoren M."/>
            <person name="Johannesson H."/>
        </authorList>
    </citation>
    <scope>NUCLEOTIDE SEQUENCE [LARGE SCALE GENOMIC DNA]</scope>
    <source>
        <strain evidence="6">CBS 340.73</strain>
    </source>
</reference>
<sequence>MSDSAPSILSDQASETTPARETTITLYRGWLDPGKYVWSPFVIKLETRFRFDGLQYRTACGSPRESPNGKIPYIEYRGPRMPHDAIPVRNEENGLRVWRLGDSTQITTELILSRDCGSATKNPVLWSLSAPEKALDLSLRALLENKLCFYHTRERWIDNYYAMRDHVLWNLSYPMRVVVGWFIYRKQVTLLHDQGTGRFESRDITRFKEEIWETISNALAEVVNIRKQHARASGRDDGSGSDREPFWFLGGKEPTEVDATLYGFIVSVLICTAAPESQSIVRKFPVLIDYASRIHDKYFSEYEKWDMPQDSE</sequence>
<comment type="similarity">
    <text evidence="1">Belongs to the FAX family.</text>
</comment>
<dbReference type="PANTHER" id="PTHR12289">
    <property type="entry name" value="METAXIN RELATED"/>
    <property type="match status" value="1"/>
</dbReference>
<dbReference type="AlphaFoldDB" id="A0AAN6N128"/>